<proteinExistence type="predicted"/>
<keyword evidence="3" id="KW-0418">Kinase</keyword>
<evidence type="ECO:0000259" key="6">
    <source>
        <dbReference type="PROSITE" id="PS50011"/>
    </source>
</evidence>
<dbReference type="GO" id="GO:0004674">
    <property type="term" value="F:protein serine/threonine kinase activity"/>
    <property type="evidence" value="ECO:0007669"/>
    <property type="project" value="TreeGrafter"/>
</dbReference>
<dbReference type="Proteomes" id="UP000604046">
    <property type="component" value="Unassembled WGS sequence"/>
</dbReference>
<evidence type="ECO:0000313" key="8">
    <source>
        <dbReference type="Proteomes" id="UP000604046"/>
    </source>
</evidence>
<dbReference type="InterPro" id="IPR011009">
    <property type="entry name" value="Kinase-like_dom_sf"/>
</dbReference>
<evidence type="ECO:0000256" key="1">
    <source>
        <dbReference type="ARBA" id="ARBA00022679"/>
    </source>
</evidence>
<dbReference type="PANTHER" id="PTHR43671:SF85">
    <property type="entry name" value="KINASE, PUTATIVE-RELATED"/>
    <property type="match status" value="1"/>
</dbReference>
<reference evidence="7" key="1">
    <citation type="submission" date="2021-02" db="EMBL/GenBank/DDBJ databases">
        <authorList>
            <person name="Dougan E. K."/>
            <person name="Rhodes N."/>
            <person name="Thang M."/>
            <person name="Chan C."/>
        </authorList>
    </citation>
    <scope>NUCLEOTIDE SEQUENCE</scope>
</reference>
<dbReference type="SMART" id="SM00220">
    <property type="entry name" value="S_TKc"/>
    <property type="match status" value="1"/>
</dbReference>
<keyword evidence="8" id="KW-1185">Reference proteome</keyword>
<evidence type="ECO:0000313" key="7">
    <source>
        <dbReference type="EMBL" id="CAE7492467.1"/>
    </source>
</evidence>
<feature type="domain" description="Protein kinase" evidence="6">
    <location>
        <begin position="1"/>
        <end position="140"/>
    </location>
</feature>
<comment type="caution">
    <text evidence="7">The sequence shown here is derived from an EMBL/GenBank/DDBJ whole genome shotgun (WGS) entry which is preliminary data.</text>
</comment>
<dbReference type="InterPro" id="IPR050660">
    <property type="entry name" value="NEK_Ser/Thr_kinase"/>
</dbReference>
<feature type="region of interest" description="Disordered" evidence="5">
    <location>
        <begin position="877"/>
        <end position="896"/>
    </location>
</feature>
<dbReference type="PROSITE" id="PS50011">
    <property type="entry name" value="PROTEIN_KINASE_DOM"/>
    <property type="match status" value="1"/>
</dbReference>
<sequence length="896" mass="97641">MILTRLVARRQVADQHPPHLLLADFGIADVFKPDSATSLQKKGTWAYMAPEIFEDIITPKVDIWSLGVVGFELLSGSRPFGQTPFEVQVSTCYDPDPVDVSAVRAAGASQAACTFVSWLLTKQETLRPSAEEAHRDMSWPDLAQNDVASMIGFGSKSTFSKVQKPVAKDVPAQLAVWSKLDSDLRALLFDSGGVFQTAFCHCEVSPSSRHRGIFPLPMLLSWPDDAEVPLEDVPAALCLANACLASLNLLWADFKETRSQASPTAQATTGQLEVHTRVAHRVRRMLQRMRPTSTQDFAWDGGFARFETGASLQCEPLRGTAVDLPERAGTCNPLAHIHEELRRAVADPSVIFPDPGPHIPDLDGRAGVSMSEYLVLVSRELACGKLRLRRRVSGMASVFAVKKAAVGRQRKIWNGAELSRLASQPPRPERLANPASFLDIHVEAGEAVYYSKRDAATFFDSLQVPPSLQPWFGQPAVSAAELAAASGQTLRDLSILVDDLDGEELDEDCLLHPVNVVWPMGFSWSSAVAQSTTLSVVTNSGVQPDAVLCMEQPPPLDQSVLCWVATDDTVFAHRNRQHGAKTLARFDAAMDSAHIPRNAGKDVSLASHITALGCDFTSQPYLVEPATAKLSACFVGLMDVLDKGWASPKGLNGLLGLVQWFCLLQRPVFAVFDKVYAFVRKEPALKPRPLPLDVRQELAVALGLLPLLTVSLDRPYLNKLLACDAAPEFGFGVCAAKVSPVTMHQLGILAERRGDYVRLHRRPGDADEIPRLGTPHRLHLPKQAFKKVISSRARWQAHSGVLEAHGLLLALKWAARSRASFHKKLVVLVDAKVVLGAASKGRTSAPALRGVIRAISAHSLACDFLVRLVYIPSEDNPADAPSRGQRVPVKKTVRKA</sequence>
<dbReference type="PANTHER" id="PTHR43671">
    <property type="entry name" value="SERINE/THREONINE-PROTEIN KINASE NEK"/>
    <property type="match status" value="1"/>
</dbReference>
<organism evidence="7 8">
    <name type="scientific">Symbiodinium natans</name>
    <dbReference type="NCBI Taxonomy" id="878477"/>
    <lineage>
        <taxon>Eukaryota</taxon>
        <taxon>Sar</taxon>
        <taxon>Alveolata</taxon>
        <taxon>Dinophyceae</taxon>
        <taxon>Suessiales</taxon>
        <taxon>Symbiodiniaceae</taxon>
        <taxon>Symbiodinium</taxon>
    </lineage>
</organism>
<evidence type="ECO:0000256" key="5">
    <source>
        <dbReference type="SAM" id="MobiDB-lite"/>
    </source>
</evidence>
<evidence type="ECO:0000256" key="3">
    <source>
        <dbReference type="ARBA" id="ARBA00022777"/>
    </source>
</evidence>
<dbReference type="AlphaFoldDB" id="A0A812SMC3"/>
<dbReference type="Pfam" id="PF00069">
    <property type="entry name" value="Pkinase"/>
    <property type="match status" value="1"/>
</dbReference>
<keyword evidence="4" id="KW-0067">ATP-binding</keyword>
<dbReference type="InterPro" id="IPR000719">
    <property type="entry name" value="Prot_kinase_dom"/>
</dbReference>
<dbReference type="GO" id="GO:0005524">
    <property type="term" value="F:ATP binding"/>
    <property type="evidence" value="ECO:0007669"/>
    <property type="project" value="UniProtKB-KW"/>
</dbReference>
<dbReference type="EMBL" id="CAJNDS010002479">
    <property type="protein sequence ID" value="CAE7492467.1"/>
    <property type="molecule type" value="Genomic_DNA"/>
</dbReference>
<dbReference type="OrthoDB" id="415616at2759"/>
<name>A0A812SMC3_9DINO</name>
<dbReference type="SUPFAM" id="SSF56112">
    <property type="entry name" value="Protein kinase-like (PK-like)"/>
    <property type="match status" value="1"/>
</dbReference>
<dbReference type="Gene3D" id="1.10.510.10">
    <property type="entry name" value="Transferase(Phosphotransferase) domain 1"/>
    <property type="match status" value="1"/>
</dbReference>
<protein>
    <submittedName>
        <fullName evidence="7">Mylk2 protein</fullName>
    </submittedName>
</protein>
<accession>A0A812SMC3</accession>
<keyword evidence="2" id="KW-0547">Nucleotide-binding</keyword>
<evidence type="ECO:0000256" key="2">
    <source>
        <dbReference type="ARBA" id="ARBA00022741"/>
    </source>
</evidence>
<keyword evidence="1" id="KW-0808">Transferase</keyword>
<gene>
    <name evidence="7" type="primary">Mylk2</name>
    <name evidence="7" type="ORF">SNAT2548_LOCUS27596</name>
</gene>
<evidence type="ECO:0000256" key="4">
    <source>
        <dbReference type="ARBA" id="ARBA00022840"/>
    </source>
</evidence>